<evidence type="ECO:0000313" key="3">
    <source>
        <dbReference type="Proteomes" id="UP000652761"/>
    </source>
</evidence>
<accession>A0A843U0R5</accession>
<organism evidence="2 3">
    <name type="scientific">Colocasia esculenta</name>
    <name type="common">Wild taro</name>
    <name type="synonym">Arum esculentum</name>
    <dbReference type="NCBI Taxonomy" id="4460"/>
    <lineage>
        <taxon>Eukaryota</taxon>
        <taxon>Viridiplantae</taxon>
        <taxon>Streptophyta</taxon>
        <taxon>Embryophyta</taxon>
        <taxon>Tracheophyta</taxon>
        <taxon>Spermatophyta</taxon>
        <taxon>Magnoliopsida</taxon>
        <taxon>Liliopsida</taxon>
        <taxon>Araceae</taxon>
        <taxon>Aroideae</taxon>
        <taxon>Colocasieae</taxon>
        <taxon>Colocasia</taxon>
    </lineage>
</organism>
<keyword evidence="3" id="KW-1185">Reference proteome</keyword>
<reference evidence="2" key="1">
    <citation type="submission" date="2017-07" db="EMBL/GenBank/DDBJ databases">
        <title>Taro Niue Genome Assembly and Annotation.</title>
        <authorList>
            <person name="Atibalentja N."/>
            <person name="Keating K."/>
            <person name="Fields C.J."/>
        </authorList>
    </citation>
    <scope>NUCLEOTIDE SEQUENCE</scope>
    <source>
        <strain evidence="2">Niue_2</strain>
        <tissue evidence="2">Leaf</tissue>
    </source>
</reference>
<gene>
    <name evidence="2" type="ORF">Taro_007579</name>
</gene>
<dbReference type="Proteomes" id="UP000652761">
    <property type="component" value="Unassembled WGS sequence"/>
</dbReference>
<dbReference type="AlphaFoldDB" id="A0A843U0R5"/>
<feature type="region of interest" description="Disordered" evidence="1">
    <location>
        <begin position="33"/>
        <end position="80"/>
    </location>
</feature>
<protein>
    <submittedName>
        <fullName evidence="2">Uncharacterized protein</fullName>
    </submittedName>
</protein>
<sequence length="80" mass="8487">MEAPTGRWPSAMACSMPAREWIQQDMRFSIPRGLQLGPCDGKDGSSSGCGGGVAQARAPADRKQRLRDPNVGGCPVARET</sequence>
<evidence type="ECO:0000256" key="1">
    <source>
        <dbReference type="SAM" id="MobiDB-lite"/>
    </source>
</evidence>
<feature type="compositionally biased region" description="Basic and acidic residues" evidence="1">
    <location>
        <begin position="59"/>
        <end position="68"/>
    </location>
</feature>
<proteinExistence type="predicted"/>
<name>A0A843U0R5_COLES</name>
<evidence type="ECO:0000313" key="2">
    <source>
        <dbReference type="EMBL" id="MQL75194.1"/>
    </source>
</evidence>
<comment type="caution">
    <text evidence="2">The sequence shown here is derived from an EMBL/GenBank/DDBJ whole genome shotgun (WGS) entry which is preliminary data.</text>
</comment>
<dbReference type="EMBL" id="NMUH01000240">
    <property type="protein sequence ID" value="MQL75194.1"/>
    <property type="molecule type" value="Genomic_DNA"/>
</dbReference>